<dbReference type="Pfam" id="PF13519">
    <property type="entry name" value="VWA_2"/>
    <property type="match status" value="1"/>
</dbReference>
<dbReference type="SUPFAM" id="SSF53300">
    <property type="entry name" value="vWA-like"/>
    <property type="match status" value="1"/>
</dbReference>
<evidence type="ECO:0000313" key="4">
    <source>
        <dbReference type="Proteomes" id="UP000274822"/>
    </source>
</evidence>
<dbReference type="Proteomes" id="UP000274822">
    <property type="component" value="Unassembled WGS sequence"/>
</dbReference>
<proteinExistence type="predicted"/>
<feature type="region of interest" description="Disordered" evidence="1">
    <location>
        <begin position="1"/>
        <end position="20"/>
    </location>
</feature>
<dbReference type="EMBL" id="RBNJ01005967">
    <property type="protein sequence ID" value="RUS28894.1"/>
    <property type="molecule type" value="Genomic_DNA"/>
</dbReference>
<dbReference type="PANTHER" id="PTHR10579:SF43">
    <property type="entry name" value="ZINC FINGER (C3HC4-TYPE RING FINGER) FAMILY PROTEIN"/>
    <property type="match status" value="1"/>
</dbReference>
<name>A0A433QGN5_9FUNG</name>
<gene>
    <name evidence="3" type="ORF">BC938DRAFT_481309</name>
</gene>
<evidence type="ECO:0000313" key="3">
    <source>
        <dbReference type="EMBL" id="RUS28894.1"/>
    </source>
</evidence>
<keyword evidence="4" id="KW-1185">Reference proteome</keyword>
<feature type="domain" description="VWFA" evidence="2">
    <location>
        <begin position="137"/>
        <end position="332"/>
    </location>
</feature>
<accession>A0A433QGN5</accession>
<evidence type="ECO:0000256" key="1">
    <source>
        <dbReference type="SAM" id="MobiDB-lite"/>
    </source>
</evidence>
<dbReference type="InterPro" id="IPR036465">
    <property type="entry name" value="vWFA_dom_sf"/>
</dbReference>
<dbReference type="SMART" id="SM00327">
    <property type="entry name" value="VWA"/>
    <property type="match status" value="1"/>
</dbReference>
<dbReference type="AlphaFoldDB" id="A0A433QGN5"/>
<feature type="non-terminal residue" evidence="3">
    <location>
        <position position="624"/>
    </location>
</feature>
<comment type="caution">
    <text evidence="3">The sequence shown here is derived from an EMBL/GenBank/DDBJ whole genome shotgun (WGS) entry which is preliminary data.</text>
</comment>
<sequence length="624" mass="68113">MGDCGGSKPPRARMGTGGRVPSQIRASISTTSYRAYLTGQQAASHTAPNKKTSFLNYENIFYSFAFDVGALEQTETFTPRYFVASTISTPRLGEEAQPSTGDAPATPRPPPEREYWLGLSTVSKYDGEGMRRHPRLPLDLGVALDISGSMDDCFDSENESQRSKLAVAKEGLNAIVAQLVPGDQFGLVVFDHNQREILPMTAWEDVDKDVLRQKIKDLRICGGTDLSGGMRAATKLFGPTSSRKPKAEGRTRRILFLTDLNSSSNTANDERMLLDITAKNAAELPGGIYTTVVGVGMDFNVALVEKVSKTRGCRYTSIASVGEFRQLTEAEFNHDVMPIAFDIRLIIESGAWSVDKAYGSPELSGINSGEDDKITFSSEFPSAHDDDGNSRGGLILFRLKPTNDAITRKSDKGKGKQKDVGGNPDLLKLKMTYMDVSGEKRENTQEVHLLPTANPHGVATVLLDDGNWYHGTAVRKAIALVDFIDLHNDYIMDDRNFVNPVPTSTPSWMAPKAGTAMTPSATLVNRLKRHQHNAERFAALRVRFSDEIESCGDKSLRSSNQGYLEIIDKIIELETAEANKIIAATAGADNKTDKRGTKRKVGKAGSASTAMENIRAEVTCVICL</sequence>
<dbReference type="Gene3D" id="3.40.50.410">
    <property type="entry name" value="von Willebrand factor, type A domain"/>
    <property type="match status" value="1"/>
</dbReference>
<dbReference type="PANTHER" id="PTHR10579">
    <property type="entry name" value="CALCIUM-ACTIVATED CHLORIDE CHANNEL REGULATOR"/>
    <property type="match status" value="1"/>
</dbReference>
<reference evidence="3 4" key="1">
    <citation type="journal article" date="2018" name="New Phytol.">
        <title>Phylogenomics of Endogonaceae and evolution of mycorrhizas within Mucoromycota.</title>
        <authorList>
            <person name="Chang Y."/>
            <person name="Desiro A."/>
            <person name="Na H."/>
            <person name="Sandor L."/>
            <person name="Lipzen A."/>
            <person name="Clum A."/>
            <person name="Barry K."/>
            <person name="Grigoriev I.V."/>
            <person name="Martin F.M."/>
            <person name="Stajich J.E."/>
            <person name="Smith M.E."/>
            <person name="Bonito G."/>
            <person name="Spatafora J.W."/>
        </authorList>
    </citation>
    <scope>NUCLEOTIDE SEQUENCE [LARGE SCALE GENOMIC DNA]</scope>
    <source>
        <strain evidence="3 4">AD002</strain>
    </source>
</reference>
<protein>
    <recommendedName>
        <fullName evidence="2">VWFA domain-containing protein</fullName>
    </recommendedName>
</protein>
<evidence type="ECO:0000259" key="2">
    <source>
        <dbReference type="SMART" id="SM00327"/>
    </source>
</evidence>
<dbReference type="InterPro" id="IPR002035">
    <property type="entry name" value="VWF_A"/>
</dbReference>
<organism evidence="3 4">
    <name type="scientific">Jimgerdemannia flammicorona</name>
    <dbReference type="NCBI Taxonomy" id="994334"/>
    <lineage>
        <taxon>Eukaryota</taxon>
        <taxon>Fungi</taxon>
        <taxon>Fungi incertae sedis</taxon>
        <taxon>Mucoromycota</taxon>
        <taxon>Mucoromycotina</taxon>
        <taxon>Endogonomycetes</taxon>
        <taxon>Endogonales</taxon>
        <taxon>Endogonaceae</taxon>
        <taxon>Jimgerdemannia</taxon>
    </lineage>
</organism>
<feature type="region of interest" description="Disordered" evidence="1">
    <location>
        <begin position="92"/>
        <end position="114"/>
    </location>
</feature>
<dbReference type="InterPro" id="IPR051266">
    <property type="entry name" value="CLCR"/>
</dbReference>